<feature type="transmembrane region" description="Helical" evidence="3">
    <location>
        <begin position="913"/>
        <end position="929"/>
    </location>
</feature>
<feature type="region of interest" description="Disordered" evidence="2">
    <location>
        <begin position="491"/>
        <end position="529"/>
    </location>
</feature>
<feature type="compositionally biased region" description="Low complexity" evidence="2">
    <location>
        <begin position="501"/>
        <end position="527"/>
    </location>
</feature>
<gene>
    <name evidence="5" type="ORF">DICPUDRAFT_153293</name>
</gene>
<protein>
    <recommendedName>
        <fullName evidence="4">GPI ethanolamine phosphate transferase 2 C-terminal domain-containing protein</fullName>
    </recommendedName>
</protein>
<dbReference type="Pfam" id="PF19316">
    <property type="entry name" value="PIGO_PIGG"/>
    <property type="match status" value="1"/>
</dbReference>
<proteinExistence type="predicted"/>
<feature type="transmembrane region" description="Helical" evidence="3">
    <location>
        <begin position="1065"/>
        <end position="1092"/>
    </location>
</feature>
<feature type="transmembrane region" description="Helical" evidence="3">
    <location>
        <begin position="963"/>
        <end position="981"/>
    </location>
</feature>
<dbReference type="RefSeq" id="XP_003288988.1">
    <property type="nucleotide sequence ID" value="XM_003288940.1"/>
</dbReference>
<feature type="compositionally biased region" description="Low complexity" evidence="2">
    <location>
        <begin position="43"/>
        <end position="54"/>
    </location>
</feature>
<keyword evidence="3" id="KW-0472">Membrane</keyword>
<dbReference type="PANTHER" id="PTHR23072:SF0">
    <property type="entry name" value="GPI ETHANOLAMINE PHOSPHATE TRANSFERASE 2"/>
    <property type="match status" value="1"/>
</dbReference>
<feature type="transmembrane region" description="Helical" evidence="3">
    <location>
        <begin position="1098"/>
        <end position="1116"/>
    </location>
</feature>
<accession>F0ZNH7</accession>
<reference evidence="6" key="1">
    <citation type="journal article" date="2011" name="Genome Biol.">
        <title>Comparative genomics of the social amoebae Dictyostelium discoideum and Dictyostelium purpureum.</title>
        <authorList>
            <consortium name="US DOE Joint Genome Institute (JGI-PGF)"/>
            <person name="Sucgang R."/>
            <person name="Kuo A."/>
            <person name="Tian X."/>
            <person name="Salerno W."/>
            <person name="Parikh A."/>
            <person name="Feasley C.L."/>
            <person name="Dalin E."/>
            <person name="Tu H."/>
            <person name="Huang E."/>
            <person name="Barry K."/>
            <person name="Lindquist E."/>
            <person name="Shapiro H."/>
            <person name="Bruce D."/>
            <person name="Schmutz J."/>
            <person name="Salamov A."/>
            <person name="Fey P."/>
            <person name="Gaudet P."/>
            <person name="Anjard C."/>
            <person name="Babu M.M."/>
            <person name="Basu S."/>
            <person name="Bushmanova Y."/>
            <person name="van der Wel H."/>
            <person name="Katoh-Kurasawa M."/>
            <person name="Dinh C."/>
            <person name="Coutinho P.M."/>
            <person name="Saito T."/>
            <person name="Elias M."/>
            <person name="Schaap P."/>
            <person name="Kay R.R."/>
            <person name="Henrissat B."/>
            <person name="Eichinger L."/>
            <person name="Rivero F."/>
            <person name="Putnam N.H."/>
            <person name="West C.M."/>
            <person name="Loomis W.F."/>
            <person name="Chisholm R.L."/>
            <person name="Shaulsky G."/>
            <person name="Strassmann J.E."/>
            <person name="Queller D.C."/>
            <person name="Kuspa A."/>
            <person name="Grigoriev I.V."/>
        </authorList>
    </citation>
    <scope>NUCLEOTIDE SEQUENCE [LARGE SCALE GENOMIC DNA]</scope>
    <source>
        <strain evidence="6">QSDP1</strain>
    </source>
</reference>
<feature type="transmembrane region" description="Helical" evidence="3">
    <location>
        <begin position="730"/>
        <end position="750"/>
    </location>
</feature>
<dbReference type="GO" id="GO:0051267">
    <property type="term" value="F:CP2 mannose-ethanolamine phosphotransferase activity"/>
    <property type="evidence" value="ECO:0000318"/>
    <property type="project" value="GO_Central"/>
</dbReference>
<dbReference type="CDD" id="cd16024">
    <property type="entry name" value="GPI_EPT_2"/>
    <property type="match status" value="1"/>
</dbReference>
<dbReference type="KEGG" id="dpp:DICPUDRAFT_153293"/>
<feature type="region of interest" description="Disordered" evidence="2">
    <location>
        <begin position="401"/>
        <end position="431"/>
    </location>
</feature>
<evidence type="ECO:0000256" key="3">
    <source>
        <dbReference type="SAM" id="Phobius"/>
    </source>
</evidence>
<evidence type="ECO:0000256" key="1">
    <source>
        <dbReference type="ARBA" id="ARBA00023180"/>
    </source>
</evidence>
<feature type="compositionally biased region" description="Polar residues" evidence="2">
    <location>
        <begin position="20"/>
        <end position="30"/>
    </location>
</feature>
<keyword evidence="6" id="KW-1185">Reference proteome</keyword>
<feature type="transmembrane region" description="Helical" evidence="3">
    <location>
        <begin position="1002"/>
        <end position="1021"/>
    </location>
</feature>
<dbReference type="InterPro" id="IPR045687">
    <property type="entry name" value="PIGG/GPI7_C"/>
</dbReference>
<dbReference type="OMA" id="RVKFGHD"/>
<feature type="compositionally biased region" description="Polar residues" evidence="2">
    <location>
        <begin position="1"/>
        <end position="10"/>
    </location>
</feature>
<dbReference type="InterPro" id="IPR039527">
    <property type="entry name" value="PIGG/GPI7"/>
</dbReference>
<dbReference type="Proteomes" id="UP000001064">
    <property type="component" value="Unassembled WGS sequence"/>
</dbReference>
<keyword evidence="3" id="KW-1133">Transmembrane helix</keyword>
<feature type="region of interest" description="Disordered" evidence="2">
    <location>
        <begin position="84"/>
        <end position="111"/>
    </location>
</feature>
<dbReference type="SUPFAM" id="SSF53649">
    <property type="entry name" value="Alkaline phosphatase-like"/>
    <property type="match status" value="1"/>
</dbReference>
<dbReference type="GeneID" id="10499746"/>
<dbReference type="InParanoid" id="F0ZNH7"/>
<feature type="transmembrane region" description="Helical" evidence="3">
    <location>
        <begin position="153"/>
        <end position="172"/>
    </location>
</feature>
<dbReference type="GO" id="GO:0006506">
    <property type="term" value="P:GPI anchor biosynthetic process"/>
    <property type="evidence" value="ECO:0000318"/>
    <property type="project" value="GO_Central"/>
</dbReference>
<feature type="transmembrane region" description="Helical" evidence="3">
    <location>
        <begin position="868"/>
        <end position="892"/>
    </location>
</feature>
<evidence type="ECO:0000259" key="4">
    <source>
        <dbReference type="Pfam" id="PF19316"/>
    </source>
</evidence>
<dbReference type="OrthoDB" id="272139at2759"/>
<keyword evidence="3" id="KW-0812">Transmembrane</keyword>
<dbReference type="PANTHER" id="PTHR23072">
    <property type="entry name" value="PHOSPHATIDYLINOSITOL GLYCAN-RELATED"/>
    <property type="match status" value="1"/>
</dbReference>
<feature type="transmembrane region" description="Helical" evidence="3">
    <location>
        <begin position="1248"/>
        <end position="1268"/>
    </location>
</feature>
<feature type="transmembrane region" description="Helical" evidence="3">
    <location>
        <begin position="693"/>
        <end position="718"/>
    </location>
</feature>
<feature type="domain" description="GPI ethanolamine phosphate transferase 2 C-terminal" evidence="4">
    <location>
        <begin position="811"/>
        <end position="1284"/>
    </location>
</feature>
<keyword evidence="1" id="KW-0325">Glycoprotein</keyword>
<feature type="region of interest" description="Disordered" evidence="2">
    <location>
        <begin position="1"/>
        <end position="54"/>
    </location>
</feature>
<dbReference type="eggNOG" id="KOG2125">
    <property type="taxonomic scope" value="Eukaryota"/>
</dbReference>
<dbReference type="VEuPathDB" id="AmoebaDB:DICPUDRAFT_153293"/>
<feature type="transmembrane region" description="Helical" evidence="3">
    <location>
        <begin position="1280"/>
        <end position="1302"/>
    </location>
</feature>
<evidence type="ECO:0000313" key="5">
    <source>
        <dbReference type="EMBL" id="EGC34499.1"/>
    </source>
</evidence>
<dbReference type="InterPro" id="IPR017850">
    <property type="entry name" value="Alkaline_phosphatase_core_sf"/>
</dbReference>
<feature type="transmembrane region" description="Helical" evidence="3">
    <location>
        <begin position="1128"/>
        <end position="1148"/>
    </location>
</feature>
<feature type="compositionally biased region" description="Low complexity" evidence="2">
    <location>
        <begin position="409"/>
        <end position="423"/>
    </location>
</feature>
<evidence type="ECO:0000313" key="6">
    <source>
        <dbReference type="Proteomes" id="UP000001064"/>
    </source>
</evidence>
<feature type="transmembrane region" description="Helical" evidence="3">
    <location>
        <begin position="1033"/>
        <end position="1053"/>
    </location>
</feature>
<feature type="compositionally biased region" description="Low complexity" evidence="2">
    <location>
        <begin position="100"/>
        <end position="111"/>
    </location>
</feature>
<feature type="transmembrane region" description="Helical" evidence="3">
    <location>
        <begin position="843"/>
        <end position="862"/>
    </location>
</feature>
<dbReference type="InterPro" id="IPR037674">
    <property type="entry name" value="PIG-G_N"/>
</dbReference>
<dbReference type="Gene3D" id="3.40.720.10">
    <property type="entry name" value="Alkaline Phosphatase, subunit A"/>
    <property type="match status" value="2"/>
</dbReference>
<dbReference type="FunCoup" id="F0ZNH7">
    <property type="interactions" value="299"/>
</dbReference>
<dbReference type="GO" id="GO:0005789">
    <property type="term" value="C:endoplasmic reticulum membrane"/>
    <property type="evidence" value="ECO:0000318"/>
    <property type="project" value="GO_Central"/>
</dbReference>
<dbReference type="EMBL" id="GL871095">
    <property type="protein sequence ID" value="EGC34499.1"/>
    <property type="molecule type" value="Genomic_DNA"/>
</dbReference>
<dbReference type="STRING" id="5786.F0ZNH7"/>
<dbReference type="FunFam" id="3.40.720.10:FF:000226">
    <property type="entry name" value="Uncharacterized protein"/>
    <property type="match status" value="1"/>
</dbReference>
<feature type="transmembrane region" description="Helical" evidence="3">
    <location>
        <begin position="1172"/>
        <end position="1196"/>
    </location>
</feature>
<name>F0ZNH7_DICPU</name>
<feature type="transmembrane region" description="Helical" evidence="3">
    <location>
        <begin position="802"/>
        <end position="822"/>
    </location>
</feature>
<sequence>MTSFNNLFNSQDDDEDRAKNSNPLSSSSMIPRNRKLSDPSAYNNSNSNNDSSSINIEQDDILDNHQSPNNSRNDIQHLYFESSSNSMSLNESNEKDIDENNNNNNNTATTNIKDNLLNNFINNNKSQFGNSSDNSFTNTNINKKKTRISNRNLMFWVSLILTITQVLGIFMFSQGFFPRKTSLQGYNSFDNYENSCTDGNIQVEPQFGKMVFMVVDAFRSSFLFGEDQLGMNFTRSLIDSGRAHAYIARADAPTVTLPRVKALVSGGIPSFVDFINNFNSKTLTDDNLLHQLKNSNRSMLFFGDDTWLKLFPDHFKRFDGTTSFYVADTVEVDNNVTRHLNELDNNDWDTMFLHYLGLDHIGHLEGPHSDLMKPKQEEMDGIIKTIHTKILERDRLEMESYKSKKLNSSDDNSNNKNNNSESKPPLPTLFVFCSDHGMNEIGNHGGSSEGETSSVLVFMSSLYYNQNDLIVDHNNNHHSNLEKTINKIQENNTNNKDESKTNNTNNNANNNTNDNTKNKNSNNSNINDNDEEFISHESVNQGRSDVHYYDQDLIPKFPKGEPPKKVDQVDLVPTLSLLLNLPIPKNSLGSLIPELFEQYLPNEQYLRALEINCQQQIEIIKHNSIFWKDGAPTNQNVANLIKLFSDAQQYHSSFTISPSHTNFNQNAADLYLEFLSKVQDQFKSLLTTFDVNLLVIGVLLIGSSALVTLLIAVSSISLGDSNSSGFSLKGIKFVIGFVLLIIIIFIVHFFTVCNNINNINNNTHNNDYRQQDNNNYEQNQAQQNSTQQKEIDNIFCKNEFRYSIFSFIFTVLCLLVGFNAFTSKSVNKLWSLPSSIQQRKEKYLIIAGTILHLISLFGSSLVEEEHLTWYFFTTTVIILQLIPHTLSFFVYLTSWISQRTNTSKQNSSSLRQLAILLTVLVCLRIFRIWNQTGIKWMDDNSLNEYTYIDFGRFLNSQTTFGTVTMWILSVISIIAPCYYSFGLLDDLRDQRSGISPILSNTYKFTIVVMSAFLFCYKWEYISKDLINPAYIARIVYLGFFTLSAITFGFPFFTKKDRLQQQQQNLASGWFITTLKFLPTLVVINFSMLFLLLHKVHNMFLITLMGTIAHFYIEHLLEDTGKRSKSGMVGVCVGILCLNWLGKFGYFAFGNSNSLASIDISGSYTALIDYNQYLVGIQTLLIGYTSQLFFFFVTIVYTTHLAIKSISSNNHQEPSLLSTPGSANDIIDEFQWYSVVGGLLDCGIRWTNVFMFSIVILIQRYHLFIWTVFSPKYIYEVLDVILVLLKIFLMAAYIIYFKFLLYIKEKAGENVLLLSSSQNINKEE</sequence>
<organism evidence="5 6">
    <name type="scientific">Dictyostelium purpureum</name>
    <name type="common">Slime mold</name>
    <dbReference type="NCBI Taxonomy" id="5786"/>
    <lineage>
        <taxon>Eukaryota</taxon>
        <taxon>Amoebozoa</taxon>
        <taxon>Evosea</taxon>
        <taxon>Eumycetozoa</taxon>
        <taxon>Dictyostelia</taxon>
        <taxon>Dictyosteliales</taxon>
        <taxon>Dictyosteliaceae</taxon>
        <taxon>Dictyostelium</taxon>
    </lineage>
</organism>
<evidence type="ECO:0000256" key="2">
    <source>
        <dbReference type="SAM" id="MobiDB-lite"/>
    </source>
</evidence>